<protein>
    <submittedName>
        <fullName evidence="9">Uncharacterized protein</fullName>
    </submittedName>
</protein>
<dbReference type="AlphaFoldDB" id="A0AAV7IQU8"/>
<dbReference type="Pfam" id="PF00557">
    <property type="entry name" value="Peptidase_M24"/>
    <property type="match status" value="1"/>
</dbReference>
<dbReference type="Pfam" id="PF01321">
    <property type="entry name" value="Creatinase_N"/>
    <property type="match status" value="1"/>
</dbReference>
<dbReference type="CDD" id="cd01085">
    <property type="entry name" value="APP"/>
    <property type="match status" value="1"/>
</dbReference>
<keyword evidence="3" id="KW-0479">Metal-binding</keyword>
<dbReference type="InterPro" id="IPR029149">
    <property type="entry name" value="Creatin/AminoP/Spt16_N"/>
</dbReference>
<dbReference type="Proteomes" id="UP000826195">
    <property type="component" value="Unassembled WGS sequence"/>
</dbReference>
<dbReference type="Pfam" id="PF16189">
    <property type="entry name" value="Creatinase_N_2"/>
    <property type="match status" value="1"/>
</dbReference>
<dbReference type="FunFam" id="3.40.350.10:FF:000003">
    <property type="entry name" value="Xaa-pro aminopeptidase P"/>
    <property type="match status" value="1"/>
</dbReference>
<dbReference type="InterPro" id="IPR032416">
    <property type="entry name" value="Peptidase_M24_C"/>
</dbReference>
<dbReference type="Pfam" id="PF16188">
    <property type="entry name" value="Peptidase_M24_C"/>
    <property type="match status" value="1"/>
</dbReference>
<evidence type="ECO:0000256" key="4">
    <source>
        <dbReference type="ARBA" id="ARBA00022801"/>
    </source>
</evidence>
<comment type="cofactor">
    <cofactor evidence="1">
        <name>Mn(2+)</name>
        <dbReference type="ChEBI" id="CHEBI:29035"/>
    </cofactor>
</comment>
<evidence type="ECO:0000313" key="10">
    <source>
        <dbReference type="Proteomes" id="UP000826195"/>
    </source>
</evidence>
<dbReference type="InterPro" id="IPR050422">
    <property type="entry name" value="X-Pro_aminopeptidase_P"/>
</dbReference>
<reference evidence="9 10" key="1">
    <citation type="journal article" date="2021" name="J. Hered.">
        <title>A chromosome-level genome assembly of the parasitoid wasp, Cotesia glomerata (Hymenoptera: Braconidae).</title>
        <authorList>
            <person name="Pinto B.J."/>
            <person name="Weis J.J."/>
            <person name="Gamble T."/>
            <person name="Ode P.J."/>
            <person name="Paul R."/>
            <person name="Zaspel J.M."/>
        </authorList>
    </citation>
    <scope>NUCLEOTIDE SEQUENCE [LARGE SCALE GENOMIC DNA]</scope>
    <source>
        <strain evidence="9">CgM1</strain>
    </source>
</reference>
<organism evidence="9 10">
    <name type="scientific">Cotesia glomerata</name>
    <name type="common">Lepidopteran parasitic wasp</name>
    <name type="synonym">Apanteles glomeratus</name>
    <dbReference type="NCBI Taxonomy" id="32391"/>
    <lineage>
        <taxon>Eukaryota</taxon>
        <taxon>Metazoa</taxon>
        <taxon>Ecdysozoa</taxon>
        <taxon>Arthropoda</taxon>
        <taxon>Hexapoda</taxon>
        <taxon>Insecta</taxon>
        <taxon>Pterygota</taxon>
        <taxon>Neoptera</taxon>
        <taxon>Endopterygota</taxon>
        <taxon>Hymenoptera</taxon>
        <taxon>Apocrita</taxon>
        <taxon>Ichneumonoidea</taxon>
        <taxon>Braconidae</taxon>
        <taxon>Microgastrinae</taxon>
        <taxon>Cotesia</taxon>
    </lineage>
</organism>
<dbReference type="SUPFAM" id="SSF55920">
    <property type="entry name" value="Creatinase/aminopeptidase"/>
    <property type="match status" value="1"/>
</dbReference>
<keyword evidence="5" id="KW-0464">Manganese</keyword>
<dbReference type="GO" id="GO:0005737">
    <property type="term" value="C:cytoplasm"/>
    <property type="evidence" value="ECO:0007669"/>
    <property type="project" value="UniProtKB-ARBA"/>
</dbReference>
<evidence type="ECO:0000313" key="9">
    <source>
        <dbReference type="EMBL" id="KAH0557435.1"/>
    </source>
</evidence>
<comment type="similarity">
    <text evidence="2">Belongs to the peptidase M24B family.</text>
</comment>
<accession>A0AAV7IQU8</accession>
<dbReference type="Gene3D" id="3.40.350.10">
    <property type="entry name" value="Creatinase/prolidase N-terminal domain"/>
    <property type="match status" value="2"/>
</dbReference>
<evidence type="ECO:0000256" key="5">
    <source>
        <dbReference type="ARBA" id="ARBA00023211"/>
    </source>
</evidence>
<feature type="domain" description="Peptidase M24" evidence="6">
    <location>
        <begin position="335"/>
        <end position="551"/>
    </location>
</feature>
<evidence type="ECO:0000256" key="1">
    <source>
        <dbReference type="ARBA" id="ARBA00001936"/>
    </source>
</evidence>
<dbReference type="InterPro" id="IPR036005">
    <property type="entry name" value="Creatinase/aminopeptidase-like"/>
</dbReference>
<keyword evidence="4" id="KW-0378">Hydrolase</keyword>
<proteinExistence type="inferred from homology"/>
<dbReference type="GO" id="GO:0070006">
    <property type="term" value="F:metalloaminopeptidase activity"/>
    <property type="evidence" value="ECO:0007669"/>
    <property type="project" value="InterPro"/>
</dbReference>
<sequence>MNMARTGAMKLARLRELMAAVELEGAAKKGIQALIVGSEDAHLSEYITDHDKRRQFISGFQGSLGTAIITEKEAMLWTDGRYYAQAQAEFDPPDAWTLMKEGTIGTPTQDEWLISTLPPNSTVGADPNLMSYAVWIPLYNSLSAAGHHLLPLEENLIDKLWGDEQPPLISNPIVPQLITFTGKTAGEKITQCREAMKKNRASVLVITTLDEVAYLLNLRGSDIPYNPVFFAYVFITLTDIHIFVDKSRLTAEAEKQLSEEGVEAIYHPYEDARSFLKQLALSNLFITGNGAENERIWINSNVNYALHTECGEVQRHVAVTPVRLMQVVKNQVEIENMKQAHIRDSAALVKYFAWLEDKVKSKCDPPITEITGADKLEQIRREQKNFVGLSFPTISSVGAHGAVIHYLPSEKTDIPITDQEIYLCDSGAQYYDGTTDVTRTFHFGTPTNFQREAFTRVFKGQTAIATAVFPMMIKGNYLDILARKSLWDVGLHYLHGSGHGVGAYLNVHEGPTAISWRPYPDDPGLQPGIFLSNEPGFYEDGSFGIRLENVQFVIKAKTPYKHRNLDFLSFETVTYVPIQTSLLDVDLLTDQEIEYLNSYHAKCLEILRPLLQGEDDIQARQWLEKETQPISR</sequence>
<dbReference type="PANTHER" id="PTHR43763">
    <property type="entry name" value="XAA-PRO AMINOPEPTIDASE 1"/>
    <property type="match status" value="1"/>
</dbReference>
<evidence type="ECO:0000256" key="3">
    <source>
        <dbReference type="ARBA" id="ARBA00022723"/>
    </source>
</evidence>
<keyword evidence="10" id="KW-1185">Reference proteome</keyword>
<feature type="domain" description="Creatinase N-terminal" evidence="7">
    <location>
        <begin position="29"/>
        <end position="152"/>
    </location>
</feature>
<dbReference type="InterPro" id="IPR033740">
    <property type="entry name" value="Pept_M24B"/>
</dbReference>
<feature type="domain" description="Peptidase M24 C-terminal" evidence="8">
    <location>
        <begin position="567"/>
        <end position="630"/>
    </location>
</feature>
<evidence type="ECO:0000256" key="2">
    <source>
        <dbReference type="ARBA" id="ARBA00008766"/>
    </source>
</evidence>
<gene>
    <name evidence="9" type="ORF">KQX54_005931</name>
</gene>
<dbReference type="EMBL" id="JAHXZJ010000747">
    <property type="protein sequence ID" value="KAH0557435.1"/>
    <property type="molecule type" value="Genomic_DNA"/>
</dbReference>
<dbReference type="InterPro" id="IPR000587">
    <property type="entry name" value="Creatinase_N"/>
</dbReference>
<evidence type="ECO:0000259" key="8">
    <source>
        <dbReference type="Pfam" id="PF16188"/>
    </source>
</evidence>
<dbReference type="GO" id="GO:0046872">
    <property type="term" value="F:metal ion binding"/>
    <property type="evidence" value="ECO:0007669"/>
    <property type="project" value="UniProtKB-KW"/>
</dbReference>
<dbReference type="FunFam" id="3.90.230.10:FF:000007">
    <property type="entry name" value="Xaa-Pro aminopeptidase P"/>
    <property type="match status" value="1"/>
</dbReference>
<name>A0AAV7IQU8_COTGL</name>
<dbReference type="Gene3D" id="3.90.230.10">
    <property type="entry name" value="Creatinase/methionine aminopeptidase superfamily"/>
    <property type="match status" value="1"/>
</dbReference>
<comment type="caution">
    <text evidence="9">The sequence shown here is derived from an EMBL/GenBank/DDBJ whole genome shotgun (WGS) entry which is preliminary data.</text>
</comment>
<dbReference type="InterPro" id="IPR000994">
    <property type="entry name" value="Pept_M24"/>
</dbReference>
<dbReference type="SUPFAM" id="SSF53092">
    <property type="entry name" value="Creatinase/prolidase N-terminal domain"/>
    <property type="match status" value="1"/>
</dbReference>
<evidence type="ECO:0000259" key="6">
    <source>
        <dbReference type="Pfam" id="PF00557"/>
    </source>
</evidence>
<evidence type="ECO:0000259" key="7">
    <source>
        <dbReference type="Pfam" id="PF01321"/>
    </source>
</evidence>
<dbReference type="PANTHER" id="PTHR43763:SF20">
    <property type="entry name" value="XAA-PRO AMINOPEPTIDASE APEPP"/>
    <property type="match status" value="1"/>
</dbReference>